<proteinExistence type="predicted"/>
<dbReference type="Gene3D" id="1.10.238.10">
    <property type="entry name" value="EF-hand"/>
    <property type="match status" value="2"/>
</dbReference>
<feature type="domain" description="EF-hand" evidence="1">
    <location>
        <begin position="12"/>
        <end position="31"/>
    </location>
</feature>
<accession>A0A368F4M2</accession>
<evidence type="ECO:0000313" key="3">
    <source>
        <dbReference type="Proteomes" id="UP000252519"/>
    </source>
</evidence>
<comment type="caution">
    <text evidence="2">The sequence shown here is derived from an EMBL/GenBank/DDBJ whole genome shotgun (WGS) entry which is preliminary data.</text>
</comment>
<dbReference type="EMBL" id="JOJR01009868">
    <property type="protein sequence ID" value="RCN25940.1"/>
    <property type="molecule type" value="Genomic_DNA"/>
</dbReference>
<gene>
    <name evidence="2" type="ORF">ANCCAN_28343</name>
</gene>
<evidence type="ECO:0000313" key="2">
    <source>
        <dbReference type="EMBL" id="RCN25940.1"/>
    </source>
</evidence>
<dbReference type="OrthoDB" id="26525at2759"/>
<name>A0A368F4M2_ANCCA</name>
<feature type="domain" description="EF-hand" evidence="1">
    <location>
        <begin position="82"/>
        <end position="98"/>
    </location>
</feature>
<organism evidence="2 3">
    <name type="scientific">Ancylostoma caninum</name>
    <name type="common">Dog hookworm</name>
    <dbReference type="NCBI Taxonomy" id="29170"/>
    <lineage>
        <taxon>Eukaryota</taxon>
        <taxon>Metazoa</taxon>
        <taxon>Ecdysozoa</taxon>
        <taxon>Nematoda</taxon>
        <taxon>Chromadorea</taxon>
        <taxon>Rhabditida</taxon>
        <taxon>Rhabditina</taxon>
        <taxon>Rhabditomorpha</taxon>
        <taxon>Strongyloidea</taxon>
        <taxon>Ancylostomatidae</taxon>
        <taxon>Ancylostomatinae</taxon>
        <taxon>Ancylostoma</taxon>
    </lineage>
</organism>
<dbReference type="Proteomes" id="UP000252519">
    <property type="component" value="Unassembled WGS sequence"/>
</dbReference>
<reference evidence="2 3" key="1">
    <citation type="submission" date="2014-10" db="EMBL/GenBank/DDBJ databases">
        <title>Draft genome of the hookworm Ancylostoma caninum.</title>
        <authorList>
            <person name="Mitreva M."/>
        </authorList>
    </citation>
    <scope>NUCLEOTIDE SEQUENCE [LARGE SCALE GENOMIC DNA]</scope>
    <source>
        <strain evidence="2 3">Baltimore</strain>
    </source>
</reference>
<dbReference type="InterPro" id="IPR002048">
    <property type="entry name" value="EF_hand_dom"/>
</dbReference>
<dbReference type="GO" id="GO:0005509">
    <property type="term" value="F:calcium ion binding"/>
    <property type="evidence" value="ECO:0007669"/>
    <property type="project" value="InterPro"/>
</dbReference>
<protein>
    <submittedName>
        <fullName evidence="2">EF hand</fullName>
    </submittedName>
</protein>
<keyword evidence="3" id="KW-1185">Reference proteome</keyword>
<feature type="non-terminal residue" evidence="2">
    <location>
        <position position="1"/>
    </location>
</feature>
<dbReference type="InterPro" id="IPR011992">
    <property type="entry name" value="EF-hand-dom_pair"/>
</dbReference>
<dbReference type="AlphaFoldDB" id="A0A368F4M2"/>
<dbReference type="Pfam" id="PF13202">
    <property type="entry name" value="EF-hand_5"/>
    <property type="match status" value="2"/>
</dbReference>
<sequence>LDHPPNDEKLIQFQDNDLNNSGGISFREFTLFALNLMNLNRAELEKLFLAGDVDRNSELDGDECIPMRAMLKKMLNEKGDVLLRKYDVNNDGKLSQDEAIPLGKSEFGVSKNETFKEFVLADQDSDGMVSPGGEMSELMLNLRTTQVINAKMNLPVGK</sequence>
<dbReference type="SUPFAM" id="SSF47473">
    <property type="entry name" value="EF-hand"/>
    <property type="match status" value="1"/>
</dbReference>
<evidence type="ECO:0000259" key="1">
    <source>
        <dbReference type="Pfam" id="PF13202"/>
    </source>
</evidence>